<evidence type="ECO:0000313" key="2">
    <source>
        <dbReference type="Proteomes" id="UP000016922"/>
    </source>
</evidence>
<accession>S3DJQ4</accession>
<dbReference type="EMBL" id="KE145370">
    <property type="protein sequence ID" value="EPE26763.1"/>
    <property type="molecule type" value="Genomic_DNA"/>
</dbReference>
<name>S3DJQ4_GLAL2</name>
<dbReference type="KEGG" id="glz:GLAREA_02677"/>
<reference evidence="1 2" key="1">
    <citation type="journal article" date="2013" name="BMC Genomics">
        <title>Genomics-driven discovery of the pneumocandin biosynthetic gene cluster in the fungus Glarea lozoyensis.</title>
        <authorList>
            <person name="Chen L."/>
            <person name="Yue Q."/>
            <person name="Zhang X."/>
            <person name="Xiang M."/>
            <person name="Wang C."/>
            <person name="Li S."/>
            <person name="Che Y."/>
            <person name="Ortiz-Lopez F.J."/>
            <person name="Bills G.F."/>
            <person name="Liu X."/>
            <person name="An Z."/>
        </authorList>
    </citation>
    <scope>NUCLEOTIDE SEQUENCE [LARGE SCALE GENOMIC DNA]</scope>
    <source>
        <strain evidence="2">ATCC 20868 / MF5171</strain>
    </source>
</reference>
<gene>
    <name evidence="1" type="ORF">GLAREA_02677</name>
</gene>
<dbReference type="AlphaFoldDB" id="S3DJQ4"/>
<organism evidence="1 2">
    <name type="scientific">Glarea lozoyensis (strain ATCC 20868 / MF5171)</name>
    <dbReference type="NCBI Taxonomy" id="1116229"/>
    <lineage>
        <taxon>Eukaryota</taxon>
        <taxon>Fungi</taxon>
        <taxon>Dikarya</taxon>
        <taxon>Ascomycota</taxon>
        <taxon>Pezizomycotina</taxon>
        <taxon>Leotiomycetes</taxon>
        <taxon>Helotiales</taxon>
        <taxon>Helotiaceae</taxon>
        <taxon>Glarea</taxon>
    </lineage>
</organism>
<sequence>MADVRIWVWERRKRSLRDGHGIAVCAVDVWRGVSGGLCGAGWGCGVGGV</sequence>
<keyword evidence="2" id="KW-1185">Reference proteome</keyword>
<evidence type="ECO:0000313" key="1">
    <source>
        <dbReference type="EMBL" id="EPE26763.1"/>
    </source>
</evidence>
<protein>
    <submittedName>
        <fullName evidence="1">Uncharacterized protein</fullName>
    </submittedName>
</protein>
<dbReference type="Proteomes" id="UP000016922">
    <property type="component" value="Unassembled WGS sequence"/>
</dbReference>
<dbReference type="GeneID" id="19461733"/>
<dbReference type="HOGENOM" id="CLU_3143208_0_0_1"/>
<proteinExistence type="predicted"/>
<dbReference type="RefSeq" id="XP_008085953.1">
    <property type="nucleotide sequence ID" value="XM_008087762.1"/>
</dbReference>